<dbReference type="Proteomes" id="UP000053989">
    <property type="component" value="Unassembled WGS sequence"/>
</dbReference>
<dbReference type="InterPro" id="IPR040521">
    <property type="entry name" value="KDZ"/>
</dbReference>
<evidence type="ECO:0000313" key="1">
    <source>
        <dbReference type="EMBL" id="KIM55012.1"/>
    </source>
</evidence>
<proteinExistence type="predicted"/>
<evidence type="ECO:0000313" key="2">
    <source>
        <dbReference type="Proteomes" id="UP000053989"/>
    </source>
</evidence>
<dbReference type="Pfam" id="PF18758">
    <property type="entry name" value="KDZ"/>
    <property type="match status" value="1"/>
</dbReference>
<dbReference type="PANTHER" id="PTHR33096">
    <property type="entry name" value="CXC2 DOMAIN-CONTAINING PROTEIN"/>
    <property type="match status" value="1"/>
</dbReference>
<dbReference type="HOGENOM" id="CLU_013084_3_1_1"/>
<organism evidence="1 2">
    <name type="scientific">Scleroderma citrinum Foug A</name>
    <dbReference type="NCBI Taxonomy" id="1036808"/>
    <lineage>
        <taxon>Eukaryota</taxon>
        <taxon>Fungi</taxon>
        <taxon>Dikarya</taxon>
        <taxon>Basidiomycota</taxon>
        <taxon>Agaricomycotina</taxon>
        <taxon>Agaricomycetes</taxon>
        <taxon>Agaricomycetidae</taxon>
        <taxon>Boletales</taxon>
        <taxon>Sclerodermatineae</taxon>
        <taxon>Sclerodermataceae</taxon>
        <taxon>Scleroderma</taxon>
    </lineage>
</organism>
<dbReference type="InParanoid" id="A0A0C2ZQY0"/>
<protein>
    <recommendedName>
        <fullName evidence="3">CxC2-like cysteine cluster KDZ transposase-associated domain-containing protein</fullName>
    </recommendedName>
</protein>
<reference evidence="2" key="2">
    <citation type="submission" date="2015-01" db="EMBL/GenBank/DDBJ databases">
        <title>Evolutionary Origins and Diversification of the Mycorrhizal Mutualists.</title>
        <authorList>
            <consortium name="DOE Joint Genome Institute"/>
            <consortium name="Mycorrhizal Genomics Consortium"/>
            <person name="Kohler A."/>
            <person name="Kuo A."/>
            <person name="Nagy L.G."/>
            <person name="Floudas D."/>
            <person name="Copeland A."/>
            <person name="Barry K.W."/>
            <person name="Cichocki N."/>
            <person name="Veneault-Fourrey C."/>
            <person name="LaButti K."/>
            <person name="Lindquist E.A."/>
            <person name="Lipzen A."/>
            <person name="Lundell T."/>
            <person name="Morin E."/>
            <person name="Murat C."/>
            <person name="Riley R."/>
            <person name="Ohm R."/>
            <person name="Sun H."/>
            <person name="Tunlid A."/>
            <person name="Henrissat B."/>
            <person name="Grigoriev I.V."/>
            <person name="Hibbett D.S."/>
            <person name="Martin F."/>
        </authorList>
    </citation>
    <scope>NUCLEOTIDE SEQUENCE [LARGE SCALE GENOMIC DNA]</scope>
    <source>
        <strain evidence="2">Foug A</strain>
    </source>
</reference>
<evidence type="ECO:0008006" key="3">
    <source>
        <dbReference type="Google" id="ProtNLM"/>
    </source>
</evidence>
<keyword evidence="2" id="KW-1185">Reference proteome</keyword>
<name>A0A0C2ZQY0_9AGAM</name>
<dbReference type="AlphaFoldDB" id="A0A0C2ZQY0"/>
<gene>
    <name evidence="1" type="ORF">SCLCIDRAFT_135634</name>
</gene>
<dbReference type="PANTHER" id="PTHR33096:SF1">
    <property type="entry name" value="CXC1-LIKE CYSTEINE CLUSTER ASSOCIATED WITH KDZ TRANSPOSASES DOMAIN-CONTAINING PROTEIN"/>
    <property type="match status" value="1"/>
</dbReference>
<reference evidence="1 2" key="1">
    <citation type="submission" date="2014-04" db="EMBL/GenBank/DDBJ databases">
        <authorList>
            <consortium name="DOE Joint Genome Institute"/>
            <person name="Kuo A."/>
            <person name="Kohler A."/>
            <person name="Nagy L.G."/>
            <person name="Floudas D."/>
            <person name="Copeland A."/>
            <person name="Barry K.W."/>
            <person name="Cichocki N."/>
            <person name="Veneault-Fourrey C."/>
            <person name="LaButti K."/>
            <person name="Lindquist E.A."/>
            <person name="Lipzen A."/>
            <person name="Lundell T."/>
            <person name="Morin E."/>
            <person name="Murat C."/>
            <person name="Sun H."/>
            <person name="Tunlid A."/>
            <person name="Henrissat B."/>
            <person name="Grigoriev I.V."/>
            <person name="Hibbett D.S."/>
            <person name="Martin F."/>
            <person name="Nordberg H.P."/>
            <person name="Cantor M.N."/>
            <person name="Hua S.X."/>
        </authorList>
    </citation>
    <scope>NUCLEOTIDE SEQUENCE [LARGE SCALE GENOMIC DNA]</scope>
    <source>
        <strain evidence="1 2">Foug A</strain>
    </source>
</reference>
<dbReference type="EMBL" id="KN822143">
    <property type="protein sequence ID" value="KIM55012.1"/>
    <property type="molecule type" value="Genomic_DNA"/>
</dbReference>
<dbReference type="OrthoDB" id="3251205at2759"/>
<sequence>MQLPSLVEHYLEWKHNRLINLEDDQSSSCHQFQVTAVDIFGLWSSILQLDGEPMLCLASLRAMDGNTSAKCMANAAHMDHHVFPSMYMIAPSDVDIFRHDIHLRLGECDGSQVDKAVNCTDNWKAANSTDEDTVHVFEQTGIFILACRHGIVQTVHCGLTRKRAKYLLVTINKLLNVHGANQAIGSNIGCSLTSTVAASSIWDKPSCNTLQFAVNAFHGHAHNRRCQLENHPLYCHGFGLEDLKTCERIFAGSNAMAPLIHHASHFHYIQYLDLHFDQWDMDRYLELTLSLIADYSKDLDAYRVLYLTQTLNFEAWVSEELEYLKNVVTELMQDALAIKYVEALKLLWKYRLVKV</sequence>
<accession>A0A0C2ZQY0</accession>